<comment type="subcellular location">
    <subcellularLocation>
        <location evidence="1">Cell membrane</location>
        <topology evidence="1">Multi-pass membrane protein</topology>
    </subcellularLocation>
</comment>
<keyword evidence="4 6" id="KW-1133">Transmembrane helix</keyword>
<dbReference type="GO" id="GO:0005886">
    <property type="term" value="C:plasma membrane"/>
    <property type="evidence" value="ECO:0007669"/>
    <property type="project" value="UniProtKB-SubCell"/>
</dbReference>
<keyword evidence="2" id="KW-1003">Cell membrane</keyword>
<evidence type="ECO:0000313" key="7">
    <source>
        <dbReference type="EMBL" id="MBB3094112.1"/>
    </source>
</evidence>
<evidence type="ECO:0000256" key="5">
    <source>
        <dbReference type="ARBA" id="ARBA00023136"/>
    </source>
</evidence>
<feature type="transmembrane region" description="Helical" evidence="6">
    <location>
        <begin position="255"/>
        <end position="276"/>
    </location>
</feature>
<proteinExistence type="predicted"/>
<protein>
    <recommendedName>
        <fullName evidence="9">Lysylphosphatidylglycerol synthase TM region</fullName>
    </recommendedName>
</protein>
<dbReference type="InterPro" id="IPR022791">
    <property type="entry name" value="L-PG_synthase/AglD"/>
</dbReference>
<evidence type="ECO:0000256" key="4">
    <source>
        <dbReference type="ARBA" id="ARBA00022989"/>
    </source>
</evidence>
<keyword evidence="5 6" id="KW-0472">Membrane</keyword>
<reference evidence="7 8" key="1">
    <citation type="submission" date="2020-08" db="EMBL/GenBank/DDBJ databases">
        <title>Genomic Encyclopedia of Type Strains, Phase III (KMG-III): the genomes of soil and plant-associated and newly described type strains.</title>
        <authorList>
            <person name="Whitman W."/>
        </authorList>
    </citation>
    <scope>NUCLEOTIDE SEQUENCE [LARGE SCALE GENOMIC DNA]</scope>
    <source>
        <strain evidence="7 8">CECT 3287</strain>
    </source>
</reference>
<dbReference type="Pfam" id="PF03706">
    <property type="entry name" value="LPG_synthase_TM"/>
    <property type="match status" value="1"/>
</dbReference>
<gene>
    <name evidence="7" type="ORF">FHR83_001764</name>
</gene>
<evidence type="ECO:0000256" key="2">
    <source>
        <dbReference type="ARBA" id="ARBA00022475"/>
    </source>
</evidence>
<dbReference type="RefSeq" id="WP_183218426.1">
    <property type="nucleotide sequence ID" value="NZ_BMPW01000024.1"/>
</dbReference>
<organism evidence="7 8">
    <name type="scientific">Actinoplanes campanulatus</name>
    <dbReference type="NCBI Taxonomy" id="113559"/>
    <lineage>
        <taxon>Bacteria</taxon>
        <taxon>Bacillati</taxon>
        <taxon>Actinomycetota</taxon>
        <taxon>Actinomycetes</taxon>
        <taxon>Micromonosporales</taxon>
        <taxon>Micromonosporaceae</taxon>
        <taxon>Actinoplanes</taxon>
    </lineage>
</organism>
<accession>A0A7W5AD69</accession>
<name>A0A7W5AD69_9ACTN</name>
<feature type="transmembrane region" description="Helical" evidence="6">
    <location>
        <begin position="225"/>
        <end position="249"/>
    </location>
</feature>
<keyword evidence="8" id="KW-1185">Reference proteome</keyword>
<dbReference type="NCBIfam" id="TIGR00374">
    <property type="entry name" value="flippase-like domain"/>
    <property type="match status" value="1"/>
</dbReference>
<evidence type="ECO:0000256" key="1">
    <source>
        <dbReference type="ARBA" id="ARBA00004651"/>
    </source>
</evidence>
<evidence type="ECO:0000256" key="6">
    <source>
        <dbReference type="SAM" id="Phobius"/>
    </source>
</evidence>
<keyword evidence="3 6" id="KW-0812">Transmembrane</keyword>
<sequence>MATATAPKRPASVKRRRIAVGALVVLFGVELVVAWPSLTAALSRLESPHPGWVALALLAELAAMASYARMQRRLLRSAGVDAPLHRHVALAYAAHSLSVTLPGGPAFSTRLNYQQMRRFGATPAVASWCIALSGILSAGALASVTAVSVLAADRTPDWGTLAAFALAAALLTLGARRFARNPETVAHLLAPINRLLRRPADRGLDRITGFAAHLRAARLTPGHGVAAAAFAVLNWLLDAAALWLCFHAVSGGAPISVAHLLLTFCAGYAAATVTIVPGGLGVIDSALILGLVTAGVATSTAIAAVVLYRLISFGFIIGAGWIAWFLIRDR</sequence>
<dbReference type="PANTHER" id="PTHR39087">
    <property type="entry name" value="UPF0104 MEMBRANE PROTEIN MJ1595"/>
    <property type="match status" value="1"/>
</dbReference>
<dbReference type="AlphaFoldDB" id="A0A7W5AD69"/>
<dbReference type="EMBL" id="JACHXF010000003">
    <property type="protein sequence ID" value="MBB3094112.1"/>
    <property type="molecule type" value="Genomic_DNA"/>
</dbReference>
<evidence type="ECO:0008006" key="9">
    <source>
        <dbReference type="Google" id="ProtNLM"/>
    </source>
</evidence>
<evidence type="ECO:0000313" key="8">
    <source>
        <dbReference type="Proteomes" id="UP000590749"/>
    </source>
</evidence>
<evidence type="ECO:0000256" key="3">
    <source>
        <dbReference type="ARBA" id="ARBA00022692"/>
    </source>
</evidence>
<feature type="transmembrane region" description="Helical" evidence="6">
    <location>
        <begin position="158"/>
        <end position="175"/>
    </location>
</feature>
<feature type="transmembrane region" description="Helical" evidence="6">
    <location>
        <begin position="125"/>
        <end position="152"/>
    </location>
</feature>
<dbReference type="PANTHER" id="PTHR39087:SF2">
    <property type="entry name" value="UPF0104 MEMBRANE PROTEIN MJ1595"/>
    <property type="match status" value="1"/>
</dbReference>
<feature type="transmembrane region" description="Helical" evidence="6">
    <location>
        <begin position="310"/>
        <end position="327"/>
    </location>
</feature>
<feature type="transmembrane region" description="Helical" evidence="6">
    <location>
        <begin position="283"/>
        <end position="304"/>
    </location>
</feature>
<comment type="caution">
    <text evidence="7">The sequence shown here is derived from an EMBL/GenBank/DDBJ whole genome shotgun (WGS) entry which is preliminary data.</text>
</comment>
<dbReference type="Proteomes" id="UP000590749">
    <property type="component" value="Unassembled WGS sequence"/>
</dbReference>
<feature type="transmembrane region" description="Helical" evidence="6">
    <location>
        <begin position="50"/>
        <end position="68"/>
    </location>
</feature>
<feature type="transmembrane region" description="Helical" evidence="6">
    <location>
        <begin position="18"/>
        <end position="38"/>
    </location>
</feature>